<feature type="coiled-coil region" evidence="1">
    <location>
        <begin position="514"/>
        <end position="594"/>
    </location>
</feature>
<protein>
    <recommendedName>
        <fullName evidence="6">Tetratricopeptide repeat protein</fullName>
    </recommendedName>
</protein>
<reference evidence="4 5" key="1">
    <citation type="submission" date="2020-12" db="EMBL/GenBank/DDBJ databases">
        <authorList>
            <person name="Ruan W."/>
            <person name="Khan S.A."/>
            <person name="Jeon C.O."/>
        </authorList>
    </citation>
    <scope>NUCLEOTIDE SEQUENCE [LARGE SCALE GENOMIC DNA]</scope>
    <source>
        <strain evidence="4 5">MA-13</strain>
    </source>
</reference>
<evidence type="ECO:0000256" key="2">
    <source>
        <dbReference type="SAM" id="MobiDB-lite"/>
    </source>
</evidence>
<comment type="caution">
    <text evidence="4">The sequence shown here is derived from an EMBL/GenBank/DDBJ whole genome shotgun (WGS) entry which is preliminary data.</text>
</comment>
<feature type="compositionally biased region" description="Polar residues" evidence="2">
    <location>
        <begin position="608"/>
        <end position="620"/>
    </location>
</feature>
<organism evidence="4 5">
    <name type="scientific">Rheinheimera maricola</name>
    <dbReference type="NCBI Taxonomy" id="2793282"/>
    <lineage>
        <taxon>Bacteria</taxon>
        <taxon>Pseudomonadati</taxon>
        <taxon>Pseudomonadota</taxon>
        <taxon>Gammaproteobacteria</taxon>
        <taxon>Chromatiales</taxon>
        <taxon>Chromatiaceae</taxon>
        <taxon>Rheinheimera</taxon>
    </lineage>
</organism>
<evidence type="ECO:0000313" key="4">
    <source>
        <dbReference type="EMBL" id="MBZ9610064.1"/>
    </source>
</evidence>
<evidence type="ECO:0000313" key="5">
    <source>
        <dbReference type="Proteomes" id="UP000663814"/>
    </source>
</evidence>
<accession>A0ABS7X4G0</accession>
<evidence type="ECO:0000256" key="3">
    <source>
        <dbReference type="SAM" id="SignalP"/>
    </source>
</evidence>
<evidence type="ECO:0000256" key="1">
    <source>
        <dbReference type="SAM" id="Coils"/>
    </source>
</evidence>
<reference evidence="4 5" key="2">
    <citation type="submission" date="2021-08" db="EMBL/GenBank/DDBJ databases">
        <title>Rheinheimera aquimaris sp. nov., isolated from seawater of the East Sea in Korea.</title>
        <authorList>
            <person name="Kim K.H."/>
            <person name="Wenting R."/>
            <person name="Kim K.R."/>
            <person name="Jeon C.O."/>
        </authorList>
    </citation>
    <scope>NUCLEOTIDE SEQUENCE [LARGE SCALE GENOMIC DNA]</scope>
    <source>
        <strain evidence="4 5">MA-13</strain>
    </source>
</reference>
<gene>
    <name evidence="4" type="ORF">I4W93_000460</name>
</gene>
<keyword evidence="1" id="KW-0175">Coiled coil</keyword>
<proteinExistence type="predicted"/>
<evidence type="ECO:0008006" key="6">
    <source>
        <dbReference type="Google" id="ProtNLM"/>
    </source>
</evidence>
<dbReference type="Proteomes" id="UP000663814">
    <property type="component" value="Unassembled WGS sequence"/>
</dbReference>
<name>A0ABS7X4G0_9GAMM</name>
<dbReference type="EMBL" id="JAERPS020000001">
    <property type="protein sequence ID" value="MBZ9610064.1"/>
    <property type="molecule type" value="Genomic_DNA"/>
</dbReference>
<dbReference type="InterPro" id="IPR011990">
    <property type="entry name" value="TPR-like_helical_dom_sf"/>
</dbReference>
<keyword evidence="3" id="KW-0732">Signal</keyword>
<dbReference type="RefSeq" id="WP_205312490.1">
    <property type="nucleotide sequence ID" value="NZ_JAERPS020000001.1"/>
</dbReference>
<feature type="region of interest" description="Disordered" evidence="2">
    <location>
        <begin position="607"/>
        <end position="626"/>
    </location>
</feature>
<feature type="chain" id="PRO_5045837866" description="Tetratricopeptide repeat protein" evidence="3">
    <location>
        <begin position="20"/>
        <end position="626"/>
    </location>
</feature>
<keyword evidence="5" id="KW-1185">Reference proteome</keyword>
<feature type="signal peptide" evidence="3">
    <location>
        <begin position="1"/>
        <end position="19"/>
    </location>
</feature>
<sequence>MVKRLAASLLWLPLLPILAAEPDQLSEKHYRQAAWAFYQQQPALALETLQLAPQQDSRTQLLEAGLYLQLGMPGHAAELLQQILTLYRGDNALPQTLRNIALLQFARYQLELGDKAQAKLYLSQVDISADSTYLGQQQLLSQLVFWPDIALPAKPDFSALAQQAEMPYIVSNQALILAKQQPELALQWLSQLRQQFSIATEQGFWQQLFNTPWRSLTSADGFNYPAEEQQALQDYLLLIQAQLYISLQDFAAADAILANFASDSVLSNNALELYSHILTEQRHIPALLAVLQQQILRQPFGDTAWYAATRIGEQLERALANKDALAAYRWADNYYQQQQQLIHEQARPIQVQQLSDNASPWQQQQLSNDNQLYRLSEDILGLQQQLNAAPVRQQRLGRLQQTLQYKLQQQQQLLPSQLPDLSERQMLLADKFALLQQQISQAQQSELSLLLTQGEPHRQLMLLQNAEQRLQLLITAAQPQSEVYASRLKRLRGIMQWHYQQKSAQHDWQLQQQQQLLNQQLNQLTQRLQQLQQQGGQTEQLLVKQQRLTLLSEHQQQLNLALLSQQQQLLAQLNQRLQQRRNEDIAMLQKLQRHNKESMARVMETVLAQGSSGSNESAIQRSGAEL</sequence>
<dbReference type="SUPFAM" id="SSF48452">
    <property type="entry name" value="TPR-like"/>
    <property type="match status" value="1"/>
</dbReference>